<dbReference type="PANTHER" id="PTHR28006:SF1">
    <property type="entry name" value="MONOPOLIN COMPLEX SUBUNIT CSM1"/>
    <property type="match status" value="1"/>
</dbReference>
<dbReference type="GO" id="GO:0045144">
    <property type="term" value="P:meiotic sister chromatid segregation"/>
    <property type="evidence" value="ECO:0007669"/>
    <property type="project" value="TreeGrafter"/>
</dbReference>
<evidence type="ECO:0000256" key="1">
    <source>
        <dbReference type="SAM" id="MobiDB-lite"/>
    </source>
</evidence>
<keyword evidence="4" id="KW-1185">Reference proteome</keyword>
<sequence>MPKRKAASKISGLVESDGEDVMQTGANGDASAKEEPLDERPAKKPRGRPKAAQPKVEITKTASEPARLSATAPAKQEMLPKRHSGRGRPRTATAEPEPQAQNAGKEEDKEEDKEEGKEEDKDAHDAADAENAQPDVSNDELGSSKDTTMPKRRGRGRKASTSSKQVTTDGEFEYTPTSSRHSRPPDEPEDLPKRRPGRQRKPAEEDAVVPDSQKPVPEVNETILSEEEPVNSREKSVSPLKPRVNGQTTRKRGPGGLSDNEKTSEPELRRKLGEMNKKYESLETKYRNLREIGIVEANANFEKLKKQCEAATAASTELIASLKKELAHHTALGQQARSLQKKLKERETQVADLQSQVDDLSSQLSTAQTEIKALQTKLAAARNAAASVESASSKGPGSAVKNSSANRNASAEAAQAAQLAQLKEDLYSDLTGLIIRSVKKRESDNLYDCIQTGTNGTLHFKLAVSHDGDGKTSNFDSAEFHYMPLLDANRDRDLVDLLPEYLTVDITFSRQHASKFYTRVMDTLTKKRVESVD</sequence>
<evidence type="ECO:0000313" key="4">
    <source>
        <dbReference type="Proteomes" id="UP000053958"/>
    </source>
</evidence>
<evidence type="ECO:0000259" key="2">
    <source>
        <dbReference type="Pfam" id="PF12539"/>
    </source>
</evidence>
<dbReference type="GO" id="GO:0005730">
    <property type="term" value="C:nucleolus"/>
    <property type="evidence" value="ECO:0007669"/>
    <property type="project" value="TreeGrafter"/>
</dbReference>
<feature type="region of interest" description="Disordered" evidence="1">
    <location>
        <begin position="1"/>
        <end position="274"/>
    </location>
</feature>
<dbReference type="GO" id="GO:0033551">
    <property type="term" value="C:monopolin complex"/>
    <property type="evidence" value="ECO:0007669"/>
    <property type="project" value="InterPro"/>
</dbReference>
<protein>
    <submittedName>
        <fullName evidence="3">Chromosome segregation protein (Pcs1)</fullName>
    </submittedName>
</protein>
<evidence type="ECO:0000313" key="3">
    <source>
        <dbReference type="EMBL" id="KKA22126.1"/>
    </source>
</evidence>
<feature type="compositionally biased region" description="Basic and acidic residues" evidence="1">
    <location>
        <begin position="114"/>
        <end position="127"/>
    </location>
</feature>
<dbReference type="OrthoDB" id="2431049at2759"/>
<feature type="compositionally biased region" description="Basic and acidic residues" evidence="1">
    <location>
        <begin position="259"/>
        <end position="274"/>
    </location>
</feature>
<dbReference type="Gene3D" id="3.90.1150.80">
    <property type="match status" value="1"/>
</dbReference>
<dbReference type="GO" id="GO:0051315">
    <property type="term" value="P:attachment of mitotic spindle microtubules to kinetochore"/>
    <property type="evidence" value="ECO:0007669"/>
    <property type="project" value="TreeGrafter"/>
</dbReference>
<dbReference type="Gene3D" id="1.20.5.340">
    <property type="match status" value="1"/>
</dbReference>
<dbReference type="InterPro" id="IPR040349">
    <property type="entry name" value="Csm1/Pcs1"/>
</dbReference>
<feature type="compositionally biased region" description="Basic and acidic residues" evidence="1">
    <location>
        <begin position="31"/>
        <end position="42"/>
    </location>
</feature>
<dbReference type="GO" id="GO:1990644">
    <property type="term" value="F:microtubule site clamp"/>
    <property type="evidence" value="ECO:0007669"/>
    <property type="project" value="TreeGrafter"/>
</dbReference>
<dbReference type="GO" id="GO:0072686">
    <property type="term" value="C:mitotic spindle"/>
    <property type="evidence" value="ECO:0007669"/>
    <property type="project" value="TreeGrafter"/>
</dbReference>
<dbReference type="FunFam" id="3.90.1150.80:FF:000001">
    <property type="entry name" value="Chromosome segregation protein (Pcs1)"/>
    <property type="match status" value="1"/>
</dbReference>
<proteinExistence type="predicted"/>
<dbReference type="STRING" id="1408163.A0A0F4YWC8"/>
<dbReference type="AlphaFoldDB" id="A0A0F4YWC8"/>
<organism evidence="3 4">
    <name type="scientific">Rasamsonia emersonii (strain ATCC 16479 / CBS 393.64 / IMI 116815)</name>
    <dbReference type="NCBI Taxonomy" id="1408163"/>
    <lineage>
        <taxon>Eukaryota</taxon>
        <taxon>Fungi</taxon>
        <taxon>Dikarya</taxon>
        <taxon>Ascomycota</taxon>
        <taxon>Pezizomycotina</taxon>
        <taxon>Eurotiomycetes</taxon>
        <taxon>Eurotiomycetidae</taxon>
        <taxon>Eurotiales</taxon>
        <taxon>Trichocomaceae</taxon>
        <taxon>Rasamsonia</taxon>
    </lineage>
</organism>
<dbReference type="EMBL" id="LASV01000157">
    <property type="protein sequence ID" value="KKA22126.1"/>
    <property type="molecule type" value="Genomic_DNA"/>
</dbReference>
<dbReference type="PANTHER" id="PTHR28006">
    <property type="entry name" value="MONOPOLIN COMPLEX SUBUNIT CSM1"/>
    <property type="match status" value="1"/>
</dbReference>
<dbReference type="InterPro" id="IPR038608">
    <property type="entry name" value="Csm1/Pcs1_C_sf"/>
</dbReference>
<dbReference type="GO" id="GO:0034506">
    <property type="term" value="C:chromosome, centromeric core domain"/>
    <property type="evidence" value="ECO:0007669"/>
    <property type="project" value="TreeGrafter"/>
</dbReference>
<accession>A0A0F4YWC8</accession>
<dbReference type="CDD" id="cd23787">
    <property type="entry name" value="RWD_CSM1"/>
    <property type="match status" value="1"/>
</dbReference>
<feature type="compositionally biased region" description="Polar residues" evidence="1">
    <location>
        <begin position="159"/>
        <end position="168"/>
    </location>
</feature>
<dbReference type="InterPro" id="IPR020981">
    <property type="entry name" value="Csm1/Pcs1_C"/>
</dbReference>
<feature type="compositionally biased region" description="Polar residues" evidence="1">
    <location>
        <begin position="134"/>
        <end position="147"/>
    </location>
</feature>
<feature type="compositionally biased region" description="Basic and acidic residues" evidence="1">
    <location>
        <begin position="183"/>
        <end position="193"/>
    </location>
</feature>
<name>A0A0F4YWC8_RASE3</name>
<dbReference type="RefSeq" id="XP_013328738.1">
    <property type="nucleotide sequence ID" value="XM_013473284.1"/>
</dbReference>
<dbReference type="Proteomes" id="UP000053958">
    <property type="component" value="Unassembled WGS sequence"/>
</dbReference>
<comment type="caution">
    <text evidence="3">The sequence shown here is derived from an EMBL/GenBank/DDBJ whole genome shotgun (WGS) entry which is preliminary data.</text>
</comment>
<dbReference type="Pfam" id="PF12539">
    <property type="entry name" value="Csm1"/>
    <property type="match status" value="1"/>
</dbReference>
<dbReference type="GeneID" id="25316215"/>
<gene>
    <name evidence="3" type="ORF">T310_3866</name>
</gene>
<feature type="domain" description="Monopolin complex subunit Csm1/Pcs1 C-terminal" evidence="2">
    <location>
        <begin position="421"/>
        <end position="511"/>
    </location>
</feature>
<reference evidence="3 4" key="1">
    <citation type="submission" date="2015-04" db="EMBL/GenBank/DDBJ databases">
        <authorList>
            <person name="Heijne W.H."/>
            <person name="Fedorova N.D."/>
            <person name="Nierman W.C."/>
            <person name="Vollebregt A.W."/>
            <person name="Zhao Z."/>
            <person name="Wu L."/>
            <person name="Kumar M."/>
            <person name="Stam H."/>
            <person name="van den Berg M.A."/>
            <person name="Pel H.J."/>
        </authorList>
    </citation>
    <scope>NUCLEOTIDE SEQUENCE [LARGE SCALE GENOMIC DNA]</scope>
    <source>
        <strain evidence="3 4">CBS 393.64</strain>
    </source>
</reference>